<dbReference type="AlphaFoldDB" id="A0A0K1EQ95"/>
<accession>A0A0K1EQ95</accession>
<reference evidence="3 4" key="1">
    <citation type="submission" date="2015-07" db="EMBL/GenBank/DDBJ databases">
        <title>Genome analysis of myxobacterium Chondromyces crocatus Cm c5 reveals a high potential for natural compound synthesis and the genetic basis for the loss of fruiting body formation.</title>
        <authorList>
            <person name="Zaburannyi N."/>
            <person name="Bunk B."/>
            <person name="Maier J."/>
            <person name="Overmann J."/>
            <person name="Mueller R."/>
        </authorList>
    </citation>
    <scope>NUCLEOTIDE SEQUENCE [LARGE SCALE GENOMIC DNA]</scope>
    <source>
        <strain evidence="3 4">Cm c5</strain>
    </source>
</reference>
<evidence type="ECO:0000313" key="3">
    <source>
        <dbReference type="EMBL" id="AKT43021.1"/>
    </source>
</evidence>
<feature type="region of interest" description="Disordered" evidence="1">
    <location>
        <begin position="1"/>
        <end position="39"/>
    </location>
</feature>
<protein>
    <submittedName>
        <fullName evidence="3">Uncharacterized protein</fullName>
    </submittedName>
</protein>
<evidence type="ECO:0000256" key="2">
    <source>
        <dbReference type="SAM" id="Phobius"/>
    </source>
</evidence>
<dbReference type="KEGG" id="ccro:CMC5_072480"/>
<keyword evidence="2" id="KW-1133">Transmembrane helix</keyword>
<dbReference type="RefSeq" id="WP_050434558.1">
    <property type="nucleotide sequence ID" value="NZ_CP012159.1"/>
</dbReference>
<sequence>MEDQADQTVGNQATSPGSDRTGSPEPGTATTRATQGPDPVIGAGVTLLGIFLMGIGGAGDMHYFFNVGTLVAVTGAILFVLFVTWTALRQRPPERTKSEP</sequence>
<feature type="compositionally biased region" description="Polar residues" evidence="1">
    <location>
        <begin position="1"/>
        <end position="21"/>
    </location>
</feature>
<feature type="transmembrane region" description="Helical" evidence="2">
    <location>
        <begin position="40"/>
        <end position="58"/>
    </location>
</feature>
<dbReference type="EMBL" id="CP012159">
    <property type="protein sequence ID" value="AKT43021.1"/>
    <property type="molecule type" value="Genomic_DNA"/>
</dbReference>
<evidence type="ECO:0000313" key="4">
    <source>
        <dbReference type="Proteomes" id="UP000067626"/>
    </source>
</evidence>
<keyword evidence="2" id="KW-0812">Transmembrane</keyword>
<dbReference type="Proteomes" id="UP000067626">
    <property type="component" value="Chromosome"/>
</dbReference>
<feature type="transmembrane region" description="Helical" evidence="2">
    <location>
        <begin position="64"/>
        <end position="88"/>
    </location>
</feature>
<name>A0A0K1EQ95_CHOCO</name>
<gene>
    <name evidence="3" type="ORF">CMC5_072480</name>
</gene>
<keyword evidence="2" id="KW-0472">Membrane</keyword>
<proteinExistence type="predicted"/>
<keyword evidence="4" id="KW-1185">Reference proteome</keyword>
<dbReference type="OrthoDB" id="5519461at2"/>
<evidence type="ECO:0000256" key="1">
    <source>
        <dbReference type="SAM" id="MobiDB-lite"/>
    </source>
</evidence>
<organism evidence="3 4">
    <name type="scientific">Chondromyces crocatus</name>
    <dbReference type="NCBI Taxonomy" id="52"/>
    <lineage>
        <taxon>Bacteria</taxon>
        <taxon>Pseudomonadati</taxon>
        <taxon>Myxococcota</taxon>
        <taxon>Polyangia</taxon>
        <taxon>Polyangiales</taxon>
        <taxon>Polyangiaceae</taxon>
        <taxon>Chondromyces</taxon>
    </lineage>
</organism>